<name>A0AA41VSL2_PAPNU</name>
<sequence length="93" mass="11046">MKIPYTTSLTTLFSYWLLFVFGQFRDLFSNFIEWWKGSSNLHGYAPICLGIEDFYVRRVYLRAQDCFNRPIASAPDSWIDVVERYSDDKNKTL</sequence>
<dbReference type="Proteomes" id="UP001177140">
    <property type="component" value="Unassembled WGS sequence"/>
</dbReference>
<proteinExistence type="predicted"/>
<evidence type="ECO:0000313" key="1">
    <source>
        <dbReference type="EMBL" id="MCL7046668.1"/>
    </source>
</evidence>
<protein>
    <submittedName>
        <fullName evidence="1">Uncharacterized protein</fullName>
    </submittedName>
</protein>
<organism evidence="1 2">
    <name type="scientific">Papaver nudicaule</name>
    <name type="common">Iceland poppy</name>
    <dbReference type="NCBI Taxonomy" id="74823"/>
    <lineage>
        <taxon>Eukaryota</taxon>
        <taxon>Viridiplantae</taxon>
        <taxon>Streptophyta</taxon>
        <taxon>Embryophyta</taxon>
        <taxon>Tracheophyta</taxon>
        <taxon>Spermatophyta</taxon>
        <taxon>Magnoliopsida</taxon>
        <taxon>Ranunculales</taxon>
        <taxon>Papaveraceae</taxon>
        <taxon>Papaveroideae</taxon>
        <taxon>Papaver</taxon>
    </lineage>
</organism>
<accession>A0AA41VSL2</accession>
<evidence type="ECO:0000313" key="2">
    <source>
        <dbReference type="Proteomes" id="UP001177140"/>
    </source>
</evidence>
<dbReference type="AlphaFoldDB" id="A0AA41VSL2"/>
<gene>
    <name evidence="1" type="ORF">MKW94_019443</name>
</gene>
<feature type="non-terminal residue" evidence="1">
    <location>
        <position position="1"/>
    </location>
</feature>
<dbReference type="EMBL" id="JAJJMA010284499">
    <property type="protein sequence ID" value="MCL7046668.1"/>
    <property type="molecule type" value="Genomic_DNA"/>
</dbReference>
<keyword evidence="2" id="KW-1185">Reference proteome</keyword>
<comment type="caution">
    <text evidence="1">The sequence shown here is derived from an EMBL/GenBank/DDBJ whole genome shotgun (WGS) entry which is preliminary data.</text>
</comment>
<reference evidence="1" key="1">
    <citation type="submission" date="2022-03" db="EMBL/GenBank/DDBJ databases">
        <title>A functionally conserved STORR gene fusion in Papaver species that diverged 16.8 million years ago.</title>
        <authorList>
            <person name="Catania T."/>
        </authorList>
    </citation>
    <scope>NUCLEOTIDE SEQUENCE</scope>
    <source>
        <strain evidence="1">S-191538</strain>
    </source>
</reference>